<evidence type="ECO:0000313" key="1">
    <source>
        <dbReference type="EMBL" id="EEG52519.1"/>
    </source>
</evidence>
<dbReference type="AlphaFoldDB" id="C0D833"/>
<dbReference type="HOGENOM" id="CLU_2664497_0_0_9"/>
<organism evidence="1 2">
    <name type="scientific">[Clostridium] asparagiforme DSM 15981</name>
    <dbReference type="NCBI Taxonomy" id="518636"/>
    <lineage>
        <taxon>Bacteria</taxon>
        <taxon>Bacillati</taxon>
        <taxon>Bacillota</taxon>
        <taxon>Clostridia</taxon>
        <taxon>Lachnospirales</taxon>
        <taxon>Lachnospiraceae</taxon>
        <taxon>Enterocloster</taxon>
    </lineage>
</organism>
<evidence type="ECO:0000313" key="2">
    <source>
        <dbReference type="Proteomes" id="UP000004756"/>
    </source>
</evidence>
<dbReference type="Proteomes" id="UP000004756">
    <property type="component" value="Unassembled WGS sequence"/>
</dbReference>
<gene>
    <name evidence="1" type="ORF">CLOSTASPAR_05432</name>
</gene>
<name>C0D833_9FIRM</name>
<sequence length="75" mass="8564">MVDHSHHSFFEAAAKGGETGGKVCGLQVRAAAFLVWVIRFLKYNTFYPVNLAAWWDNIVQYNHRGGGYDRYRVLS</sequence>
<accession>C0D833</accession>
<dbReference type="EMBL" id="ACCJ01000446">
    <property type="protein sequence ID" value="EEG52519.1"/>
    <property type="molecule type" value="Genomic_DNA"/>
</dbReference>
<protein>
    <submittedName>
        <fullName evidence="1">Uncharacterized protein</fullName>
    </submittedName>
</protein>
<proteinExistence type="predicted"/>
<comment type="caution">
    <text evidence="1">The sequence shown here is derived from an EMBL/GenBank/DDBJ whole genome shotgun (WGS) entry which is preliminary data.</text>
</comment>
<keyword evidence="2" id="KW-1185">Reference proteome</keyword>
<reference evidence="1 2" key="1">
    <citation type="submission" date="2009-02" db="EMBL/GenBank/DDBJ databases">
        <title>Draft genome sequence of Clostridium asparagiforme (DSM 15981).</title>
        <authorList>
            <person name="Sudarsanam P."/>
            <person name="Ley R."/>
            <person name="Guruge J."/>
            <person name="Turnbaugh P.J."/>
            <person name="Mahowald M."/>
            <person name="Liep D."/>
            <person name="Gordon J."/>
        </authorList>
    </citation>
    <scope>NUCLEOTIDE SEQUENCE [LARGE SCALE GENOMIC DNA]</scope>
    <source>
        <strain evidence="1 2">DSM 15981</strain>
    </source>
</reference>